<name>A0ACC2I928_9PLEO</name>
<accession>A0ACC2I928</accession>
<sequence>MSNPVSEASEAAKILLYIRESDESVAEEEVLQGHKTTSETKLKAREARRREVKNRQKKKAPRKNPPIIGLYGISGAGKSHLLKQLSRSPLAQHLDFVDGSTLIDRHFSLAEFTKLDSEEQDKKRAEVMSALVEERRKLNKGIVVSGHLLFWSDESREPREVGTDADWKAYTHMVYLQVDPSVVYMRRQNDNGRDRSVAPVKHLAAWQAKERALLRNMCYKKRIFFTTITEYAGAERHILGQLEMLLIDFLHNDEEANLAAVDSTLEDIVALHDRALHTMLVIDADKTLAPQDAGALFWKFMNKRNGMPEDGVDMILKPQGYSYESLRQVALLYEEVAESFDYMCNQVVARIALYPEMAALLARVALEPHTGAVIVTCGLRQVWETVLRISGLTHVKVIGSGTLANGYIVTDDIKGRIAANLKAKDLRVIVFGDSLVDVKMLEQTGEAYVVVGEKRDRSASMDSALSKLIEDGCSPRQILLPATVEPRLTEAQLPIAKLDERTLNEIFQRRFVHATNKTSAKLLMTAMRDANISGHDLRRALEEVGCYLANEYLGDILGLEPYSMAHVTGGSTEGYRFQSEKKILIVALMRGGEPMAFGVSRALKLASFVHSKEFCDIDPNHFDFKDTIILVDLVVNSGKSIMDYILPLRERCPKVKVVVVAGVVQAGAVDDIADGKFGQALRKDTDLTLVALRRSENKYTGKGSTDTGHRLFNTTYLP</sequence>
<proteinExistence type="predicted"/>
<gene>
    <name evidence="1" type="ORF">OPT61_g5808</name>
</gene>
<organism evidence="1 2">
    <name type="scientific">Boeremia exigua</name>
    <dbReference type="NCBI Taxonomy" id="749465"/>
    <lineage>
        <taxon>Eukaryota</taxon>
        <taxon>Fungi</taxon>
        <taxon>Dikarya</taxon>
        <taxon>Ascomycota</taxon>
        <taxon>Pezizomycotina</taxon>
        <taxon>Dothideomycetes</taxon>
        <taxon>Pleosporomycetidae</taxon>
        <taxon>Pleosporales</taxon>
        <taxon>Pleosporineae</taxon>
        <taxon>Didymellaceae</taxon>
        <taxon>Boeremia</taxon>
    </lineage>
</organism>
<keyword evidence="2" id="KW-1185">Reference proteome</keyword>
<comment type="caution">
    <text evidence="1">The sequence shown here is derived from an EMBL/GenBank/DDBJ whole genome shotgun (WGS) entry which is preliminary data.</text>
</comment>
<evidence type="ECO:0000313" key="2">
    <source>
        <dbReference type="Proteomes" id="UP001153331"/>
    </source>
</evidence>
<dbReference type="Proteomes" id="UP001153331">
    <property type="component" value="Unassembled WGS sequence"/>
</dbReference>
<protein>
    <submittedName>
        <fullName evidence="1">Uncharacterized protein</fullName>
    </submittedName>
</protein>
<reference evidence="1" key="1">
    <citation type="submission" date="2022-11" db="EMBL/GenBank/DDBJ databases">
        <title>Genome Sequence of Boeremia exigua.</title>
        <authorList>
            <person name="Buettner E."/>
        </authorList>
    </citation>
    <scope>NUCLEOTIDE SEQUENCE</scope>
    <source>
        <strain evidence="1">CU02</strain>
    </source>
</reference>
<dbReference type="EMBL" id="JAPHNI010000387">
    <property type="protein sequence ID" value="KAJ8111651.1"/>
    <property type="molecule type" value="Genomic_DNA"/>
</dbReference>
<evidence type="ECO:0000313" key="1">
    <source>
        <dbReference type="EMBL" id="KAJ8111651.1"/>
    </source>
</evidence>